<keyword evidence="1" id="KW-1133">Transmembrane helix</keyword>
<evidence type="ECO:0000313" key="2">
    <source>
        <dbReference type="EMBL" id="QHT76304.1"/>
    </source>
</evidence>
<feature type="transmembrane region" description="Helical" evidence="1">
    <location>
        <begin position="6"/>
        <end position="23"/>
    </location>
</feature>
<reference evidence="2" key="1">
    <citation type="journal article" date="2020" name="Nature">
        <title>Giant virus diversity and host interactions through global metagenomics.</title>
        <authorList>
            <person name="Schulz F."/>
            <person name="Roux S."/>
            <person name="Paez-Espino D."/>
            <person name="Jungbluth S."/>
            <person name="Walsh D.A."/>
            <person name="Denef V.J."/>
            <person name="McMahon K.D."/>
            <person name="Konstantinidis K.T."/>
            <person name="Eloe-Fadrosh E.A."/>
            <person name="Kyrpides N.C."/>
            <person name="Woyke T."/>
        </authorList>
    </citation>
    <scope>NUCLEOTIDE SEQUENCE</scope>
    <source>
        <strain evidence="2">GVMAG-M-3300023179-73</strain>
    </source>
</reference>
<proteinExistence type="predicted"/>
<sequence>MESMYIVLAGIIMLVIVGIIVYYSTSYSSTTSQNEQDVRVKIRVKNMGTKDQQFYNQNQY</sequence>
<dbReference type="AlphaFoldDB" id="A0A6C0H728"/>
<protein>
    <submittedName>
        <fullName evidence="2">Uncharacterized protein</fullName>
    </submittedName>
</protein>
<dbReference type="EMBL" id="MN739894">
    <property type="protein sequence ID" value="QHT76304.1"/>
    <property type="molecule type" value="Genomic_DNA"/>
</dbReference>
<name>A0A6C0H728_9ZZZZ</name>
<keyword evidence="1" id="KW-0812">Transmembrane</keyword>
<keyword evidence="1" id="KW-0472">Membrane</keyword>
<accession>A0A6C0H728</accession>
<evidence type="ECO:0000256" key="1">
    <source>
        <dbReference type="SAM" id="Phobius"/>
    </source>
</evidence>
<organism evidence="2">
    <name type="scientific">viral metagenome</name>
    <dbReference type="NCBI Taxonomy" id="1070528"/>
    <lineage>
        <taxon>unclassified sequences</taxon>
        <taxon>metagenomes</taxon>
        <taxon>organismal metagenomes</taxon>
    </lineage>
</organism>